<proteinExistence type="predicted"/>
<dbReference type="eggNOG" id="COG1316">
    <property type="taxonomic scope" value="Bacteria"/>
</dbReference>
<accession>U7D3I8</accession>
<dbReference type="EMBL" id="ASJR01000020">
    <property type="protein sequence ID" value="ERP31069.1"/>
    <property type="molecule type" value="Genomic_DNA"/>
</dbReference>
<protein>
    <recommendedName>
        <fullName evidence="1">LytR/CpsA/Psr regulator C-terminal domain-containing protein</fullName>
    </recommendedName>
</protein>
<dbReference type="AlphaFoldDB" id="U7D3I8"/>
<evidence type="ECO:0000313" key="3">
    <source>
        <dbReference type="Proteomes" id="UP000017148"/>
    </source>
</evidence>
<dbReference type="InterPro" id="IPR027381">
    <property type="entry name" value="LytR/CpsA/Psr_C"/>
</dbReference>
<name>U7D3I8_9BACT</name>
<dbReference type="STRING" id="1313304.CALK_2027"/>
<dbReference type="Pfam" id="PF13399">
    <property type="entry name" value="LytR_C"/>
    <property type="match status" value="1"/>
</dbReference>
<dbReference type="RefSeq" id="WP_022637444.1">
    <property type="nucleotide sequence ID" value="NZ_ASJR01000020.1"/>
</dbReference>
<evidence type="ECO:0000313" key="2">
    <source>
        <dbReference type="EMBL" id="ERP31069.1"/>
    </source>
</evidence>
<organism evidence="2 3">
    <name type="scientific">Chitinivibrio alkaliphilus ACht1</name>
    <dbReference type="NCBI Taxonomy" id="1313304"/>
    <lineage>
        <taxon>Bacteria</taxon>
        <taxon>Pseudomonadati</taxon>
        <taxon>Fibrobacterota</taxon>
        <taxon>Chitinivibrionia</taxon>
        <taxon>Chitinivibrionales</taxon>
        <taxon>Chitinivibrionaceae</taxon>
        <taxon>Chitinivibrio</taxon>
    </lineage>
</organism>
<gene>
    <name evidence="2" type="ORF">CALK_2027</name>
</gene>
<comment type="caution">
    <text evidence="2">The sequence shown here is derived from an EMBL/GenBank/DDBJ whole genome shotgun (WGS) entry which is preliminary data.</text>
</comment>
<sequence length="149" mass="16619">MKTGYVLSCILTCLVLISAFHLGEKRFHLLEEQREHQRQIEEKSRVPESAIPRRGSVEILNGCGTSGVAGAVAELLRREGFRTTEGNARSWNYSQTIVVQRKAGTDTAEELANLLGTPPPIFIRPGQGDARHDATLIVGHDYERIIYDF</sequence>
<reference evidence="2 3" key="1">
    <citation type="journal article" date="2013" name="Environ. Microbiol.">
        <title>Genome analysis of Chitinivibrio alkaliphilus gen. nov., sp. nov., a novel extremely haloalkaliphilic anaerobic chitinolytic bacterium from the candidate phylum Termite Group 3.</title>
        <authorList>
            <person name="Sorokin D.Y."/>
            <person name="Gumerov V.M."/>
            <person name="Rakitin A.L."/>
            <person name="Beletsky A.V."/>
            <person name="Damste J.S."/>
            <person name="Muyzer G."/>
            <person name="Mardanov A.V."/>
            <person name="Ravin N.V."/>
        </authorList>
    </citation>
    <scope>NUCLEOTIDE SEQUENCE [LARGE SCALE GENOMIC DNA]</scope>
    <source>
        <strain evidence="2 3">ACht1</strain>
    </source>
</reference>
<dbReference type="Proteomes" id="UP000017148">
    <property type="component" value="Unassembled WGS sequence"/>
</dbReference>
<dbReference type="OrthoDB" id="9810642at2"/>
<keyword evidence="3" id="KW-1185">Reference proteome</keyword>
<evidence type="ECO:0000259" key="1">
    <source>
        <dbReference type="Pfam" id="PF13399"/>
    </source>
</evidence>
<dbReference type="Gene3D" id="3.30.70.2390">
    <property type="match status" value="1"/>
</dbReference>
<feature type="domain" description="LytR/CpsA/Psr regulator C-terminal" evidence="1">
    <location>
        <begin position="56"/>
        <end position="142"/>
    </location>
</feature>